<dbReference type="AlphaFoldDB" id="A0A5E4NP41"/>
<reference evidence="3 4" key="1">
    <citation type="submission" date="2019-08" db="EMBL/GenBank/DDBJ databases">
        <authorList>
            <person name="Alioto T."/>
            <person name="Alioto T."/>
            <person name="Gomez Garrido J."/>
        </authorList>
    </citation>
    <scope>NUCLEOTIDE SEQUENCE [LARGE SCALE GENOMIC DNA]</scope>
</reference>
<feature type="signal peptide" evidence="2">
    <location>
        <begin position="1"/>
        <end position="22"/>
    </location>
</feature>
<feature type="region of interest" description="Disordered" evidence="1">
    <location>
        <begin position="272"/>
        <end position="295"/>
    </location>
</feature>
<evidence type="ECO:0000256" key="1">
    <source>
        <dbReference type="SAM" id="MobiDB-lite"/>
    </source>
</evidence>
<evidence type="ECO:0000313" key="3">
    <source>
        <dbReference type="EMBL" id="VVC45600.1"/>
    </source>
</evidence>
<dbReference type="Proteomes" id="UP000325440">
    <property type="component" value="Unassembled WGS sequence"/>
</dbReference>
<feature type="compositionally biased region" description="Low complexity" evidence="1">
    <location>
        <begin position="57"/>
        <end position="75"/>
    </location>
</feature>
<feature type="region of interest" description="Disordered" evidence="1">
    <location>
        <begin position="57"/>
        <end position="83"/>
    </location>
</feature>
<sequence>MANMKIYLAIIATFILKHGVYSCSLRSHTLSHSFSDSIATPHHSSVQKLHTIPSPCSNLASDSSSSSSNILPNRSNDIEPVPPLTVLPNSPYVSSSSSNSYNQSLVNILIKLLSSSLESTSMSTTEVTSTFSTPHFVSKPWSSSSSLPYSPVPSSTTVKTVNPGHVSKPNIVTKPCASSSSSSLSSDLSRTSCGLISPSTISLVPLPASSTSASGFNSNLVNVLQKLCSLVSQSTPVSASHPLCSSLLTPTLNTNLKPVTVSKPKTITSYHSAPCSDSSSFSSNTPGLSSGSPSKVKVTETVPLSTFKAIQKTNFENNSPRVTSQTKSVAPLVPVRAPLSTLSTLSEHNSAIINYLIKLLLCTHAPIIVTSFPSTLTLSKLCSLIKPKLNITPDSTLKPETVSSVISTIPPHSSSGPFSSVQPNFLRGSSTKLTLTPVKVTTPLIPISVPTPTFGISSGYNPAFIKLLIKHLLSTPSSLTPHLHPSFKLPQPIINTTPSSPSILNPIPTSTFDGPVSNLNPTVSNILLNKSSVSAPFSTQVPTTIPKKSLSYNQTLINLLFKVLSTASNDNKTPLTVLNSSTSSFFTNFSNSIPISTLAPSSLTKCNSSTSSSFESSVKLSDLSPITAVTLPGDLLPTTVTPSPVLNPFAEQIRDIISPKSFLPPISSSLCHRKHSRLSKLSSSSLSGISPCIKTILRPLAPPLSSLCSKSTFKLSIGCKPPCSN</sequence>
<evidence type="ECO:0000313" key="4">
    <source>
        <dbReference type="Proteomes" id="UP000325440"/>
    </source>
</evidence>
<gene>
    <name evidence="3" type="ORF">CINCED_3A015429</name>
</gene>
<keyword evidence="2" id="KW-0732">Signal</keyword>
<name>A0A5E4NP41_9HEMI</name>
<evidence type="ECO:0000256" key="2">
    <source>
        <dbReference type="SAM" id="SignalP"/>
    </source>
</evidence>
<feature type="chain" id="PRO_5022965813" evidence="2">
    <location>
        <begin position="23"/>
        <end position="725"/>
    </location>
</feature>
<proteinExistence type="predicted"/>
<dbReference type="EMBL" id="CABPRJ010002406">
    <property type="protein sequence ID" value="VVC45600.1"/>
    <property type="molecule type" value="Genomic_DNA"/>
</dbReference>
<feature type="compositionally biased region" description="Low complexity" evidence="1">
    <location>
        <begin position="272"/>
        <end position="283"/>
    </location>
</feature>
<organism evidence="3 4">
    <name type="scientific">Cinara cedri</name>
    <dbReference type="NCBI Taxonomy" id="506608"/>
    <lineage>
        <taxon>Eukaryota</taxon>
        <taxon>Metazoa</taxon>
        <taxon>Ecdysozoa</taxon>
        <taxon>Arthropoda</taxon>
        <taxon>Hexapoda</taxon>
        <taxon>Insecta</taxon>
        <taxon>Pterygota</taxon>
        <taxon>Neoptera</taxon>
        <taxon>Paraneoptera</taxon>
        <taxon>Hemiptera</taxon>
        <taxon>Sternorrhyncha</taxon>
        <taxon>Aphidomorpha</taxon>
        <taxon>Aphidoidea</taxon>
        <taxon>Aphididae</taxon>
        <taxon>Lachninae</taxon>
        <taxon>Cinara</taxon>
    </lineage>
</organism>
<accession>A0A5E4NP41</accession>
<feature type="compositionally biased region" description="Polar residues" evidence="1">
    <location>
        <begin position="284"/>
        <end position="293"/>
    </location>
</feature>
<dbReference type="OrthoDB" id="6615932at2759"/>
<protein>
    <submittedName>
        <fullName evidence="3">Uncharacterized protein</fullName>
    </submittedName>
</protein>
<keyword evidence="4" id="KW-1185">Reference proteome</keyword>